<dbReference type="EMBL" id="LCTZ01000002">
    <property type="protein sequence ID" value="KQC30186.1"/>
    <property type="molecule type" value="Genomic_DNA"/>
</dbReference>
<dbReference type="Proteomes" id="UP000050827">
    <property type="component" value="Unassembled WGS sequence"/>
</dbReference>
<protein>
    <submittedName>
        <fullName evidence="1">Uncharacterized protein</fullName>
    </submittedName>
</protein>
<reference evidence="1 2" key="1">
    <citation type="submission" date="2015-04" db="EMBL/GenBank/DDBJ databases">
        <title>Complete genome of flavobacterium.</title>
        <authorList>
            <person name="Kwon Y.M."/>
            <person name="Kim S.-J."/>
        </authorList>
    </citation>
    <scope>NUCLEOTIDE SEQUENCE [LARGE SCALE GENOMIC DNA]</scope>
    <source>
        <strain evidence="1 2">DK169</strain>
    </source>
</reference>
<keyword evidence="2" id="KW-1185">Reference proteome</keyword>
<name>A0A0Q0XGH4_9FLAO</name>
<evidence type="ECO:0000313" key="2">
    <source>
        <dbReference type="Proteomes" id="UP000050827"/>
    </source>
</evidence>
<dbReference type="RefSeq" id="WP_055394783.1">
    <property type="nucleotide sequence ID" value="NZ_LCTZ01000002.1"/>
</dbReference>
<gene>
    <name evidence="1" type="ORF">AAY42_10085</name>
</gene>
<dbReference type="AlphaFoldDB" id="A0A0Q0XGH4"/>
<evidence type="ECO:0000313" key="1">
    <source>
        <dbReference type="EMBL" id="KQC30186.1"/>
    </source>
</evidence>
<organism evidence="1 2">
    <name type="scientific">Flagellimonas eckloniae</name>
    <dbReference type="NCBI Taxonomy" id="346185"/>
    <lineage>
        <taxon>Bacteria</taxon>
        <taxon>Pseudomonadati</taxon>
        <taxon>Bacteroidota</taxon>
        <taxon>Flavobacteriia</taxon>
        <taxon>Flavobacteriales</taxon>
        <taxon>Flavobacteriaceae</taxon>
        <taxon>Flagellimonas</taxon>
    </lineage>
</organism>
<comment type="caution">
    <text evidence="1">The sequence shown here is derived from an EMBL/GenBank/DDBJ whole genome shotgun (WGS) entry which is preliminary data.</text>
</comment>
<dbReference type="OrthoDB" id="1453525at2"/>
<accession>A0A0Q0XGH4</accession>
<sequence>MPVQLLLIWLAFARKTETKNKLRLRIGAFYLKRGAGVQVGQPIKLRATGKRPKRQMWVENLYYNFKLNTVTHTLSKTPIKGHSEPFIEAKKNKAA</sequence>
<proteinExistence type="predicted"/>
<dbReference type="STRING" id="346185.AAY42_10085"/>